<dbReference type="Gene3D" id="1.20.1640.10">
    <property type="entry name" value="Multidrug efflux transporter AcrB transmembrane domain"/>
    <property type="match status" value="1"/>
</dbReference>
<dbReference type="Gene3D" id="3.30.70.3220">
    <property type="match status" value="1"/>
</dbReference>
<comment type="similarity">
    <text evidence="9">Belongs to the SecD/SecF family. SecD subfamily.</text>
</comment>
<dbReference type="KEGG" id="amt:Amet_2348"/>
<evidence type="ECO:0000259" key="11">
    <source>
        <dbReference type="Pfam" id="PF21760"/>
    </source>
</evidence>
<evidence type="ECO:0000256" key="3">
    <source>
        <dbReference type="ARBA" id="ARBA00022475"/>
    </source>
</evidence>
<dbReference type="PANTHER" id="PTHR30081">
    <property type="entry name" value="PROTEIN-EXPORT MEMBRANE PROTEIN SEC"/>
    <property type="match status" value="1"/>
</dbReference>
<keyword evidence="2 9" id="KW-0813">Transport</keyword>
<dbReference type="HAMAP" id="MF_01463_B">
    <property type="entry name" value="SecD_B"/>
    <property type="match status" value="1"/>
</dbReference>
<dbReference type="InterPro" id="IPR054384">
    <property type="entry name" value="SecDF_P1_head"/>
</dbReference>
<accession>A6TQN4</accession>
<evidence type="ECO:0000259" key="12">
    <source>
        <dbReference type="Pfam" id="PF22599"/>
    </source>
</evidence>
<dbReference type="InterPro" id="IPR048634">
    <property type="entry name" value="SecD_SecF_C"/>
</dbReference>
<comment type="function">
    <text evidence="9">Part of the Sec protein translocase complex. Interacts with the SecYEG preprotein conducting channel. SecDF uses the proton motive force (PMF) to complete protein translocation after the ATP-dependent function of SecA.</text>
</comment>
<keyword evidence="14" id="KW-1185">Reference proteome</keyword>
<comment type="subunit">
    <text evidence="9">Forms a complex with SecF. Part of the essential Sec protein translocation apparatus which comprises SecA, SecYEG and auxiliary proteins SecDF. Other proteins may also be involved.</text>
</comment>
<dbReference type="Proteomes" id="UP000001572">
    <property type="component" value="Chromosome"/>
</dbReference>
<evidence type="ECO:0000256" key="1">
    <source>
        <dbReference type="ARBA" id="ARBA00004651"/>
    </source>
</evidence>
<comment type="subcellular location">
    <subcellularLocation>
        <location evidence="1 9">Cell membrane</location>
        <topology evidence="1 9">Multi-pass membrane protein</topology>
    </subcellularLocation>
</comment>
<evidence type="ECO:0000256" key="7">
    <source>
        <dbReference type="ARBA" id="ARBA00023010"/>
    </source>
</evidence>
<dbReference type="Pfam" id="PF21760">
    <property type="entry name" value="SecD_1st"/>
    <property type="match status" value="1"/>
</dbReference>
<keyword evidence="8 9" id="KW-0472">Membrane</keyword>
<gene>
    <name evidence="9" type="primary">secD</name>
    <name evidence="13" type="ordered locus">Amet_2348</name>
</gene>
<evidence type="ECO:0000256" key="6">
    <source>
        <dbReference type="ARBA" id="ARBA00022989"/>
    </source>
</evidence>
<dbReference type="eggNOG" id="COG0342">
    <property type="taxonomic scope" value="Bacteria"/>
</dbReference>
<evidence type="ECO:0000256" key="4">
    <source>
        <dbReference type="ARBA" id="ARBA00022692"/>
    </source>
</evidence>
<dbReference type="Pfam" id="PF22599">
    <property type="entry name" value="SecDF_P1_head"/>
    <property type="match status" value="1"/>
</dbReference>
<dbReference type="RefSeq" id="WP_012063477.1">
    <property type="nucleotide sequence ID" value="NC_009633.1"/>
</dbReference>
<keyword evidence="7 9" id="KW-0811">Translocation</keyword>
<keyword evidence="4 9" id="KW-0812">Transmembrane</keyword>
<feature type="transmembrane region" description="Helical" evidence="9">
    <location>
        <begin position="351"/>
        <end position="373"/>
    </location>
</feature>
<evidence type="ECO:0000259" key="10">
    <source>
        <dbReference type="Pfam" id="PF02355"/>
    </source>
</evidence>
<dbReference type="AlphaFoldDB" id="A6TQN4"/>
<dbReference type="GO" id="GO:0005886">
    <property type="term" value="C:plasma membrane"/>
    <property type="evidence" value="ECO:0007669"/>
    <property type="project" value="UniProtKB-SubCell"/>
</dbReference>
<comment type="caution">
    <text evidence="9">Lacks conserved residue(s) required for the propagation of feature annotation.</text>
</comment>
<dbReference type="InterPro" id="IPR048631">
    <property type="entry name" value="SecD_1st"/>
</dbReference>
<dbReference type="OrthoDB" id="9805019at2"/>
<evidence type="ECO:0000256" key="5">
    <source>
        <dbReference type="ARBA" id="ARBA00022927"/>
    </source>
</evidence>
<dbReference type="GO" id="GO:0006605">
    <property type="term" value="P:protein targeting"/>
    <property type="evidence" value="ECO:0007669"/>
    <property type="project" value="UniProtKB-UniRule"/>
</dbReference>
<dbReference type="HOGENOM" id="CLU_007894_4_2_9"/>
<dbReference type="FunFam" id="1.20.1640.10:FF:000004">
    <property type="entry name" value="Protein translocase subunit SecD"/>
    <property type="match status" value="1"/>
</dbReference>
<feature type="domain" description="Protein export membrane protein SecD/SecF C-terminal" evidence="10">
    <location>
        <begin position="235"/>
        <end position="405"/>
    </location>
</feature>
<reference evidence="14" key="1">
    <citation type="journal article" date="2016" name="Genome Announc.">
        <title>Complete genome sequence of Alkaliphilus metalliredigens strain QYMF, an alkaliphilic and metal-reducing bacterium isolated from borax-contaminated leachate ponds.</title>
        <authorList>
            <person name="Hwang C."/>
            <person name="Copeland A."/>
            <person name="Lucas S."/>
            <person name="Lapidus A."/>
            <person name="Barry K."/>
            <person name="Detter J.C."/>
            <person name="Glavina Del Rio T."/>
            <person name="Hammon N."/>
            <person name="Israni S."/>
            <person name="Dalin E."/>
            <person name="Tice H."/>
            <person name="Pitluck S."/>
            <person name="Chertkov O."/>
            <person name="Brettin T."/>
            <person name="Bruce D."/>
            <person name="Han C."/>
            <person name="Schmutz J."/>
            <person name="Larimer F."/>
            <person name="Land M.L."/>
            <person name="Hauser L."/>
            <person name="Kyrpides N."/>
            <person name="Mikhailova N."/>
            <person name="Ye Q."/>
            <person name="Zhou J."/>
            <person name="Richardson P."/>
            <person name="Fields M.W."/>
        </authorList>
    </citation>
    <scope>NUCLEOTIDE SEQUENCE [LARGE SCALE GENOMIC DNA]</scope>
    <source>
        <strain evidence="14">QYMF</strain>
    </source>
</reference>
<feature type="transmembrane region" description="Helical" evidence="9">
    <location>
        <begin position="284"/>
        <end position="303"/>
    </location>
</feature>
<dbReference type="InterPro" id="IPR055344">
    <property type="entry name" value="SecD_SecF_C_bact"/>
</dbReference>
<dbReference type="InterPro" id="IPR022813">
    <property type="entry name" value="SecD/SecF_arch_bac"/>
</dbReference>
<dbReference type="PANTHER" id="PTHR30081:SF1">
    <property type="entry name" value="PROTEIN TRANSLOCASE SUBUNIT SECD"/>
    <property type="match status" value="1"/>
</dbReference>
<organism evidence="13 14">
    <name type="scientific">Alkaliphilus metalliredigens (strain QYMF)</name>
    <dbReference type="NCBI Taxonomy" id="293826"/>
    <lineage>
        <taxon>Bacteria</taxon>
        <taxon>Bacillati</taxon>
        <taxon>Bacillota</taxon>
        <taxon>Clostridia</taxon>
        <taxon>Peptostreptococcales</taxon>
        <taxon>Natronincolaceae</taxon>
        <taxon>Alkaliphilus</taxon>
    </lineage>
</organism>
<evidence type="ECO:0000313" key="14">
    <source>
        <dbReference type="Proteomes" id="UP000001572"/>
    </source>
</evidence>
<evidence type="ECO:0000313" key="13">
    <source>
        <dbReference type="EMBL" id="ABR48502.1"/>
    </source>
</evidence>
<feature type="transmembrane region" description="Helical" evidence="9">
    <location>
        <begin position="7"/>
        <end position="27"/>
    </location>
</feature>
<dbReference type="InterPro" id="IPR001036">
    <property type="entry name" value="Acrflvin-R"/>
</dbReference>
<keyword evidence="6 9" id="KW-1133">Transmembrane helix</keyword>
<dbReference type="SUPFAM" id="SSF82866">
    <property type="entry name" value="Multidrug efflux transporter AcrB transmembrane domain"/>
    <property type="match status" value="1"/>
</dbReference>
<dbReference type="GO" id="GO:0043952">
    <property type="term" value="P:protein transport by the Sec complex"/>
    <property type="evidence" value="ECO:0007669"/>
    <property type="project" value="UniProtKB-UniRule"/>
</dbReference>
<dbReference type="GO" id="GO:0065002">
    <property type="term" value="P:intracellular protein transmembrane transport"/>
    <property type="evidence" value="ECO:0007669"/>
    <property type="project" value="UniProtKB-UniRule"/>
</dbReference>
<dbReference type="PRINTS" id="PR00702">
    <property type="entry name" value="ACRIFLAVINRP"/>
</dbReference>
<name>A6TQN4_ALKMQ</name>
<feature type="transmembrane region" description="Helical" evidence="9">
    <location>
        <begin position="309"/>
        <end position="330"/>
    </location>
</feature>
<keyword evidence="3 9" id="KW-1003">Cell membrane</keyword>
<protein>
    <recommendedName>
        <fullName evidence="9">Protein translocase subunit SecD</fullName>
    </recommendedName>
</protein>
<sequence>MNFKSTIIFIMIVVMVGLASFTAFNGLEVGNVAIRPIGESVRQGLDLQGGVYVVYEAQTDETGNELDRMMSQVIEVFRRRVDSMGLTEPEIVREGDKRIRVALPGVENAQEAIEMVGKTAQLQFVDPEGNVILTGNNIRGSEVKFPSGQANPIVSLDLDSEGARIFAEVTGRLAQIPNSQVDDKIIYIVLDDEIISSPVVNDRIPDGQATISGNFTPESASNLATLIRAGALPVDLTEVQTTTITASLGENSLASSVRAAQIGITIVLLFMLAFYRLSGLVADIALVVYILIVLGIFVALNATLTLPGIAALILSVGMAVDANVIIFERLKEELRAGKTLRSAIDSGFNRAFKAIIDSNITTLIAGVVLYQFGTGPIRGFAVMLIIGIVASMFTAVVVTKFLLKLLVAMNITKNKKLFGA</sequence>
<keyword evidence="5 9" id="KW-0653">Protein transport</keyword>
<evidence type="ECO:0000256" key="9">
    <source>
        <dbReference type="HAMAP-Rule" id="MF_01463"/>
    </source>
</evidence>
<dbReference type="NCBIfam" id="TIGR01129">
    <property type="entry name" value="secD"/>
    <property type="match status" value="1"/>
</dbReference>
<dbReference type="NCBIfam" id="TIGR00916">
    <property type="entry name" value="2A0604s01"/>
    <property type="match status" value="1"/>
</dbReference>
<dbReference type="EMBL" id="CP000724">
    <property type="protein sequence ID" value="ABR48502.1"/>
    <property type="molecule type" value="Genomic_DNA"/>
</dbReference>
<dbReference type="Pfam" id="PF02355">
    <property type="entry name" value="SecD_SecF_C"/>
    <property type="match status" value="1"/>
</dbReference>
<feature type="domain" description="SecDF P1 head subdomain" evidence="12">
    <location>
        <begin position="129"/>
        <end position="234"/>
    </location>
</feature>
<evidence type="ECO:0000256" key="2">
    <source>
        <dbReference type="ARBA" id="ARBA00022448"/>
    </source>
</evidence>
<feature type="transmembrane region" description="Helical" evidence="9">
    <location>
        <begin position="379"/>
        <end position="403"/>
    </location>
</feature>
<feature type="domain" description="Protein translocase subunit SecDF P1" evidence="11">
    <location>
        <begin position="70"/>
        <end position="127"/>
    </location>
</feature>
<evidence type="ECO:0000256" key="8">
    <source>
        <dbReference type="ARBA" id="ARBA00023136"/>
    </source>
</evidence>
<dbReference type="STRING" id="293826.Amet_2348"/>
<dbReference type="InterPro" id="IPR005791">
    <property type="entry name" value="SecD"/>
</dbReference>
<dbReference type="GO" id="GO:0015450">
    <property type="term" value="F:protein-transporting ATPase activity"/>
    <property type="evidence" value="ECO:0007669"/>
    <property type="project" value="InterPro"/>
</dbReference>
<proteinExistence type="inferred from homology"/>